<feature type="transmembrane region" description="Helical" evidence="9">
    <location>
        <begin position="272"/>
        <end position="295"/>
    </location>
</feature>
<dbReference type="Pfam" id="PF07696">
    <property type="entry name" value="7TMR-DISMED2"/>
    <property type="match status" value="1"/>
</dbReference>
<evidence type="ECO:0000259" key="10">
    <source>
        <dbReference type="PROSITE" id="PS50109"/>
    </source>
</evidence>
<dbReference type="PANTHER" id="PTHR41523">
    <property type="entry name" value="TWO-COMPONENT SYSTEM SENSOR PROTEIN"/>
    <property type="match status" value="1"/>
</dbReference>
<keyword evidence="9" id="KW-1133">Transmembrane helix</keyword>
<name>A0A1W1CB93_9ZZZZ</name>
<feature type="coiled-coil region" evidence="8">
    <location>
        <begin position="422"/>
        <end position="449"/>
    </location>
</feature>
<keyword evidence="5" id="KW-0547">Nucleotide-binding</keyword>
<dbReference type="Pfam" id="PF07695">
    <property type="entry name" value="7TMR-DISM_7TM"/>
    <property type="match status" value="1"/>
</dbReference>
<reference evidence="11" key="1">
    <citation type="submission" date="2016-10" db="EMBL/GenBank/DDBJ databases">
        <authorList>
            <person name="de Groot N.N."/>
        </authorList>
    </citation>
    <scope>NUCLEOTIDE SEQUENCE</scope>
</reference>
<dbReference type="EC" id="2.7.13.3" evidence="2"/>
<feature type="transmembrane region" description="Helical" evidence="9">
    <location>
        <begin position="302"/>
        <end position="323"/>
    </location>
</feature>
<dbReference type="Gene3D" id="3.30.565.10">
    <property type="entry name" value="Histidine kinase-like ATPase, C-terminal domain"/>
    <property type="match status" value="1"/>
</dbReference>
<dbReference type="Gene3D" id="3.30.450.20">
    <property type="entry name" value="PAS domain"/>
    <property type="match status" value="1"/>
</dbReference>
<dbReference type="InterPro" id="IPR036890">
    <property type="entry name" value="HATPase_C_sf"/>
</dbReference>
<feature type="transmembrane region" description="Helical" evidence="9">
    <location>
        <begin position="182"/>
        <end position="207"/>
    </location>
</feature>
<dbReference type="InterPro" id="IPR011623">
    <property type="entry name" value="7TMR_DISM_rcpt_extracell_dom1"/>
</dbReference>
<evidence type="ECO:0000256" key="9">
    <source>
        <dbReference type="SAM" id="Phobius"/>
    </source>
</evidence>
<feature type="transmembrane region" description="Helical" evidence="9">
    <location>
        <begin position="335"/>
        <end position="352"/>
    </location>
</feature>
<dbReference type="EMBL" id="FPHN01000150">
    <property type="protein sequence ID" value="SFV63140.1"/>
    <property type="molecule type" value="Genomic_DNA"/>
</dbReference>
<dbReference type="PANTHER" id="PTHR41523:SF8">
    <property type="entry name" value="ETHYLENE RESPONSE SENSOR PROTEIN"/>
    <property type="match status" value="1"/>
</dbReference>
<feature type="transmembrane region" description="Helical" evidence="9">
    <location>
        <begin position="219"/>
        <end position="238"/>
    </location>
</feature>
<evidence type="ECO:0000256" key="8">
    <source>
        <dbReference type="SAM" id="Coils"/>
    </source>
</evidence>
<dbReference type="Gene3D" id="2.60.40.2380">
    <property type="match status" value="1"/>
</dbReference>
<organism evidence="11">
    <name type="scientific">hydrothermal vent metagenome</name>
    <dbReference type="NCBI Taxonomy" id="652676"/>
    <lineage>
        <taxon>unclassified sequences</taxon>
        <taxon>metagenomes</taxon>
        <taxon>ecological metagenomes</taxon>
    </lineage>
</organism>
<protein>
    <recommendedName>
        <fullName evidence="2">histidine kinase</fullName>
        <ecNumber evidence="2">2.7.13.3</ecNumber>
    </recommendedName>
</protein>
<dbReference type="InterPro" id="IPR011495">
    <property type="entry name" value="Sig_transdc_His_kin_sub2_dim/P"/>
</dbReference>
<dbReference type="InterPro" id="IPR005467">
    <property type="entry name" value="His_kinase_dom"/>
</dbReference>
<feature type="transmembrane region" description="Helical" evidence="9">
    <location>
        <begin position="245"/>
        <end position="266"/>
    </location>
</feature>
<dbReference type="SUPFAM" id="SSF55874">
    <property type="entry name" value="ATPase domain of HSP90 chaperone/DNA topoisomerase II/histidine kinase"/>
    <property type="match status" value="1"/>
</dbReference>
<dbReference type="Pfam" id="PF02518">
    <property type="entry name" value="HATPase_c"/>
    <property type="match status" value="1"/>
</dbReference>
<keyword evidence="9" id="KW-0472">Membrane</keyword>
<keyword evidence="4" id="KW-0808">Transferase</keyword>
<dbReference type="InterPro" id="IPR011622">
    <property type="entry name" value="7TMR_DISM_rcpt_extracell_dom2"/>
</dbReference>
<dbReference type="PROSITE" id="PS50109">
    <property type="entry name" value="HIS_KIN"/>
    <property type="match status" value="1"/>
</dbReference>
<keyword evidence="3" id="KW-0597">Phosphoprotein</keyword>
<comment type="catalytic activity">
    <reaction evidence="1">
        <text>ATP + protein L-histidine = ADP + protein N-phospho-L-histidine.</text>
        <dbReference type="EC" id="2.7.13.3"/>
    </reaction>
</comment>
<dbReference type="GO" id="GO:0005524">
    <property type="term" value="F:ATP binding"/>
    <property type="evidence" value="ECO:0007669"/>
    <property type="project" value="UniProtKB-KW"/>
</dbReference>
<sequence length="591" mass="68682">MNIDINSNKSILKESYVYITAKNSSIKEIVEKNLFKLYSNSYINIGASKEYVWIKLKFFNSSNKTASRVLLFTSSLLEQIELFDAENFKVIEEIDLVHKRVAYKTLLPYLNIKVEPNSTKTYYIKVHSFYTPVGFGIKLQKKDEFLYKDKKEQLISVLLIGIVLAFMLYSLFIFFYTKDKSYIFYSLYLLALIYQQITYLGFTQIYFPFSFVSLDISIPIFKVALLIITSSLFAIHFLKIERIPLLYKIYKFFIIITLIEVAIFSIPKFHNIDIIVVTGAFFIIFNLLAGIIAYLKGYKQARLFVVGFGIVFISYFVMISNALGFSSILQDFRNMLIYSTAFEALVLTLAFVDRYLILKAQKDKTDTKLFKEIKNRASIVEEQVILKTQKLNRAVETQKLLIKEIHHRVKNNLQIIVSLLRMQKDETKNQETQDRLEKLEYRIKAIEKTYNLLIVKDNIENVDMQEYIESLLLDISQSYNFDRYSIDTKVDADITMPLKQAVYIGLIINELATNSYKYAFADKNGEIRVTFTKDSDNYTLIVQDNGKGFNTQKESLSLGSKLIETLALKQLDGSLNVYTDNGVKYIIRFKI</sequence>
<evidence type="ECO:0000256" key="6">
    <source>
        <dbReference type="ARBA" id="ARBA00022777"/>
    </source>
</evidence>
<keyword evidence="8" id="KW-0175">Coiled coil</keyword>
<gene>
    <name evidence="11" type="ORF">MNB_SV-14-675</name>
</gene>
<dbReference type="AlphaFoldDB" id="A0A1W1CB93"/>
<evidence type="ECO:0000256" key="2">
    <source>
        <dbReference type="ARBA" id="ARBA00012438"/>
    </source>
</evidence>
<keyword evidence="6 11" id="KW-0418">Kinase</keyword>
<accession>A0A1W1CB93</accession>
<dbReference type="GO" id="GO:0004673">
    <property type="term" value="F:protein histidine kinase activity"/>
    <property type="evidence" value="ECO:0007669"/>
    <property type="project" value="UniProtKB-EC"/>
</dbReference>
<evidence type="ECO:0000256" key="1">
    <source>
        <dbReference type="ARBA" id="ARBA00000085"/>
    </source>
</evidence>
<evidence type="ECO:0000256" key="4">
    <source>
        <dbReference type="ARBA" id="ARBA00022679"/>
    </source>
</evidence>
<dbReference type="InterPro" id="IPR003594">
    <property type="entry name" value="HATPase_dom"/>
</dbReference>
<feature type="transmembrane region" description="Helical" evidence="9">
    <location>
        <begin position="154"/>
        <end position="175"/>
    </location>
</feature>
<evidence type="ECO:0000256" key="3">
    <source>
        <dbReference type="ARBA" id="ARBA00022553"/>
    </source>
</evidence>
<keyword evidence="9" id="KW-0812">Transmembrane</keyword>
<keyword evidence="7" id="KW-0067">ATP-binding</keyword>
<dbReference type="Pfam" id="PF07568">
    <property type="entry name" value="HisKA_2"/>
    <property type="match status" value="1"/>
</dbReference>
<evidence type="ECO:0000256" key="7">
    <source>
        <dbReference type="ARBA" id="ARBA00022840"/>
    </source>
</evidence>
<proteinExistence type="predicted"/>
<evidence type="ECO:0000313" key="11">
    <source>
        <dbReference type="EMBL" id="SFV63140.1"/>
    </source>
</evidence>
<feature type="domain" description="Histidine kinase" evidence="10">
    <location>
        <begin position="404"/>
        <end position="591"/>
    </location>
</feature>
<evidence type="ECO:0000256" key="5">
    <source>
        <dbReference type="ARBA" id="ARBA00022741"/>
    </source>
</evidence>